<feature type="domain" description="TonB-dependent receptor plug" evidence="15">
    <location>
        <begin position="65"/>
        <end position="171"/>
    </location>
</feature>
<evidence type="ECO:0000256" key="8">
    <source>
        <dbReference type="ARBA" id="ARBA00023077"/>
    </source>
</evidence>
<feature type="chain" id="PRO_5031066665" evidence="13">
    <location>
        <begin position="30"/>
        <end position="730"/>
    </location>
</feature>
<dbReference type="InterPro" id="IPR039426">
    <property type="entry name" value="TonB-dep_rcpt-like"/>
</dbReference>
<feature type="signal peptide" evidence="13">
    <location>
        <begin position="1"/>
        <end position="29"/>
    </location>
</feature>
<evidence type="ECO:0000256" key="10">
    <source>
        <dbReference type="ARBA" id="ARBA00023237"/>
    </source>
</evidence>
<keyword evidence="9 11" id="KW-0472">Membrane</keyword>
<dbReference type="Pfam" id="PF07715">
    <property type="entry name" value="Plug"/>
    <property type="match status" value="1"/>
</dbReference>
<keyword evidence="2 11" id="KW-0813">Transport</keyword>
<keyword evidence="8 12" id="KW-0798">TonB box</keyword>
<keyword evidence="7" id="KW-0406">Ion transport</keyword>
<protein>
    <submittedName>
        <fullName evidence="16">Iron complex outermembrane receptor protein</fullName>
    </submittedName>
</protein>
<dbReference type="InterPro" id="IPR000531">
    <property type="entry name" value="Beta-barrel_TonB"/>
</dbReference>
<gene>
    <name evidence="16" type="ORF">HNR59_001098</name>
</gene>
<keyword evidence="10 11" id="KW-0998">Cell outer membrane</keyword>
<dbReference type="PROSITE" id="PS52016">
    <property type="entry name" value="TONB_DEPENDENT_REC_3"/>
    <property type="match status" value="1"/>
</dbReference>
<keyword evidence="6" id="KW-0408">Iron</keyword>
<dbReference type="Pfam" id="PF00593">
    <property type="entry name" value="TonB_dep_Rec_b-barrel"/>
    <property type="match status" value="1"/>
</dbReference>
<evidence type="ECO:0000256" key="1">
    <source>
        <dbReference type="ARBA" id="ARBA00004571"/>
    </source>
</evidence>
<dbReference type="GO" id="GO:0009279">
    <property type="term" value="C:cell outer membrane"/>
    <property type="evidence" value="ECO:0007669"/>
    <property type="project" value="UniProtKB-SubCell"/>
</dbReference>
<dbReference type="SUPFAM" id="SSF56935">
    <property type="entry name" value="Porins"/>
    <property type="match status" value="1"/>
</dbReference>
<comment type="caution">
    <text evidence="16">The sequence shown here is derived from an EMBL/GenBank/DDBJ whole genome shotgun (WGS) entry which is preliminary data.</text>
</comment>
<organism evidence="16 17">
    <name type="scientific">Aquamicrobium lusatiense</name>
    <dbReference type="NCBI Taxonomy" id="89772"/>
    <lineage>
        <taxon>Bacteria</taxon>
        <taxon>Pseudomonadati</taxon>
        <taxon>Pseudomonadota</taxon>
        <taxon>Alphaproteobacteria</taxon>
        <taxon>Hyphomicrobiales</taxon>
        <taxon>Phyllobacteriaceae</taxon>
        <taxon>Aquamicrobium</taxon>
    </lineage>
</organism>
<sequence length="730" mass="79210">MTRTLYLHLLHGASLCALTLILPVSAGFAQDRQIDDTNEAQVDASGAILLDQITITARRRPETDVDVPISTTVLRGDSLPATTLDAGGDISRQSPNLNFVDLARPTDRYGTMRGVGPLGTPLNSLDSTVGFAINGVPTSAFGYSQPLFDIDHVEVLRGPQGTLFGRNALGGLINVVPHAADGEREFRIDTQIGSDGYRQAEAIAGGWIVPEMLAGRGAFLYQNFDGDVPNGIIGGKEGGIDLKAGRGSLRYTPDATLTIDITGSYSSDDRNNVVWLLKETPHFPLSGSDVRPVNNRDIGQGTLEIKKDFEAFSLTSITSYQDIRVHSFDEFTDSYVFGKYLGMDPILLVDPDDDAGTVDEKEGVFSQEFRLNSPQDSSWDWVAGLSYFRSDFDTYRVMSSSMWPTSNGTTDNDIVSQTYAIFGDATVPLGDRLEVSGGLRLAHDEQKLTGRFVSNGAPGLVPSFYQENSFSDTYLTGRAALSYAWTEGIKSYVSIARGYSSGGFERTLQNAANGVAAQPFRPTTGWTYEVGTKAQLSHRFSVSGSVFYNDVTDGQLTGFDAATSRVFFANQDYGSYGFELQANAEIGYGFEVNAGIGYTHSRLTGQPTPVLPLPIEGNQVPHTPEWTANLGLSYRMSGEGIGVSGDFYANATYQFVGARYPDVQNSVKMDAYHMINAKIGWENERFGVNAFVNNLLDERPIYYAASYSPEVTAVIAGRGRVFGVGGSVKW</sequence>
<evidence type="ECO:0000313" key="16">
    <source>
        <dbReference type="EMBL" id="MBB6011753.1"/>
    </source>
</evidence>
<comment type="subcellular location">
    <subcellularLocation>
        <location evidence="1 11">Cell outer membrane</location>
        <topology evidence="1 11">Multi-pass membrane protein</topology>
    </subcellularLocation>
</comment>
<dbReference type="InterPro" id="IPR012910">
    <property type="entry name" value="Plug_dom"/>
</dbReference>
<name>A0A7W9S2H3_9HYPH</name>
<dbReference type="AlphaFoldDB" id="A0A7W9S2H3"/>
<evidence type="ECO:0000313" key="17">
    <source>
        <dbReference type="Proteomes" id="UP000533306"/>
    </source>
</evidence>
<dbReference type="InterPro" id="IPR036942">
    <property type="entry name" value="Beta-barrel_TonB_sf"/>
</dbReference>
<dbReference type="Gene3D" id="2.40.170.20">
    <property type="entry name" value="TonB-dependent receptor, beta-barrel domain"/>
    <property type="match status" value="1"/>
</dbReference>
<evidence type="ECO:0000256" key="12">
    <source>
        <dbReference type="RuleBase" id="RU003357"/>
    </source>
</evidence>
<proteinExistence type="inferred from homology"/>
<dbReference type="EMBL" id="JACHEU010000001">
    <property type="protein sequence ID" value="MBB6011753.1"/>
    <property type="molecule type" value="Genomic_DNA"/>
</dbReference>
<feature type="domain" description="TonB-dependent receptor-like beta-barrel" evidence="14">
    <location>
        <begin position="265"/>
        <end position="695"/>
    </location>
</feature>
<evidence type="ECO:0000256" key="3">
    <source>
        <dbReference type="ARBA" id="ARBA00022452"/>
    </source>
</evidence>
<evidence type="ECO:0000256" key="6">
    <source>
        <dbReference type="ARBA" id="ARBA00023004"/>
    </source>
</evidence>
<keyword evidence="17" id="KW-1185">Reference proteome</keyword>
<dbReference type="PANTHER" id="PTHR32552">
    <property type="entry name" value="FERRICHROME IRON RECEPTOR-RELATED"/>
    <property type="match status" value="1"/>
</dbReference>
<dbReference type="PANTHER" id="PTHR32552:SF81">
    <property type="entry name" value="TONB-DEPENDENT OUTER MEMBRANE RECEPTOR"/>
    <property type="match status" value="1"/>
</dbReference>
<keyword evidence="4" id="KW-0410">Iron transport</keyword>
<evidence type="ECO:0000259" key="15">
    <source>
        <dbReference type="Pfam" id="PF07715"/>
    </source>
</evidence>
<dbReference type="RefSeq" id="WP_183827069.1">
    <property type="nucleotide sequence ID" value="NZ_JACHEU010000001.1"/>
</dbReference>
<keyword evidence="16" id="KW-0675">Receptor</keyword>
<evidence type="ECO:0000256" key="2">
    <source>
        <dbReference type="ARBA" id="ARBA00022448"/>
    </source>
</evidence>
<evidence type="ECO:0000259" key="14">
    <source>
        <dbReference type="Pfam" id="PF00593"/>
    </source>
</evidence>
<evidence type="ECO:0000256" key="11">
    <source>
        <dbReference type="PROSITE-ProRule" id="PRU01360"/>
    </source>
</evidence>
<dbReference type="CDD" id="cd01347">
    <property type="entry name" value="ligand_gated_channel"/>
    <property type="match status" value="1"/>
</dbReference>
<accession>A0A7W9S2H3</accession>
<keyword evidence="5 11" id="KW-0812">Transmembrane</keyword>
<evidence type="ECO:0000256" key="5">
    <source>
        <dbReference type="ARBA" id="ARBA00022692"/>
    </source>
</evidence>
<dbReference type="Proteomes" id="UP000533306">
    <property type="component" value="Unassembled WGS sequence"/>
</dbReference>
<evidence type="ECO:0000256" key="13">
    <source>
        <dbReference type="SAM" id="SignalP"/>
    </source>
</evidence>
<evidence type="ECO:0000256" key="9">
    <source>
        <dbReference type="ARBA" id="ARBA00023136"/>
    </source>
</evidence>
<reference evidence="16 17" key="1">
    <citation type="submission" date="2020-08" db="EMBL/GenBank/DDBJ databases">
        <title>Genomic Encyclopedia of Type Strains, Phase IV (KMG-IV): sequencing the most valuable type-strain genomes for metagenomic binning, comparative biology and taxonomic classification.</title>
        <authorList>
            <person name="Goeker M."/>
        </authorList>
    </citation>
    <scope>NUCLEOTIDE SEQUENCE [LARGE SCALE GENOMIC DNA]</scope>
    <source>
        <strain evidence="16 17">DSM 11099</strain>
    </source>
</reference>
<dbReference type="GO" id="GO:0006826">
    <property type="term" value="P:iron ion transport"/>
    <property type="evidence" value="ECO:0007669"/>
    <property type="project" value="UniProtKB-KW"/>
</dbReference>
<comment type="similarity">
    <text evidence="11 12">Belongs to the TonB-dependent receptor family.</text>
</comment>
<evidence type="ECO:0000256" key="7">
    <source>
        <dbReference type="ARBA" id="ARBA00023065"/>
    </source>
</evidence>
<keyword evidence="3 11" id="KW-1134">Transmembrane beta strand</keyword>
<evidence type="ECO:0000256" key="4">
    <source>
        <dbReference type="ARBA" id="ARBA00022496"/>
    </source>
</evidence>
<keyword evidence="13" id="KW-0732">Signal</keyword>